<feature type="domain" description="J" evidence="3">
    <location>
        <begin position="47"/>
        <end position="119"/>
    </location>
</feature>
<evidence type="ECO:0000313" key="4">
    <source>
        <dbReference type="EMBL" id="KAG7372335.1"/>
    </source>
</evidence>
<feature type="region of interest" description="Disordered" evidence="2">
    <location>
        <begin position="333"/>
        <end position="504"/>
    </location>
</feature>
<keyword evidence="1" id="KW-0175">Coiled coil</keyword>
<dbReference type="GO" id="GO:0042026">
    <property type="term" value="P:protein refolding"/>
    <property type="evidence" value="ECO:0007669"/>
    <property type="project" value="TreeGrafter"/>
</dbReference>
<proteinExistence type="predicted"/>
<feature type="compositionally biased region" description="Low complexity" evidence="2">
    <location>
        <begin position="395"/>
        <end position="405"/>
    </location>
</feature>
<dbReference type="Proteomes" id="UP000693970">
    <property type="component" value="Unassembled WGS sequence"/>
</dbReference>
<name>A0A9K3M1Q8_9STRA</name>
<feature type="compositionally biased region" description="Low complexity" evidence="2">
    <location>
        <begin position="445"/>
        <end position="485"/>
    </location>
</feature>
<evidence type="ECO:0000259" key="3">
    <source>
        <dbReference type="PROSITE" id="PS50076"/>
    </source>
</evidence>
<dbReference type="PANTHER" id="PTHR43096:SF58">
    <property type="entry name" value="CHAPERONE DNAJ-DOMAIN SUPERFAMILY PROTEIN"/>
    <property type="match status" value="1"/>
</dbReference>
<keyword evidence="5" id="KW-1185">Reference proteome</keyword>
<accession>A0A9K3M1Q8</accession>
<dbReference type="GO" id="GO:0005737">
    <property type="term" value="C:cytoplasm"/>
    <property type="evidence" value="ECO:0007669"/>
    <property type="project" value="TreeGrafter"/>
</dbReference>
<feature type="region of interest" description="Disordered" evidence="2">
    <location>
        <begin position="115"/>
        <end position="152"/>
    </location>
</feature>
<dbReference type="PROSITE" id="PS50076">
    <property type="entry name" value="DNAJ_2"/>
    <property type="match status" value="1"/>
</dbReference>
<dbReference type="Pfam" id="PF00226">
    <property type="entry name" value="DnaJ"/>
    <property type="match status" value="1"/>
</dbReference>
<protein>
    <submittedName>
        <fullName evidence="4">DnaJ domain containing protein</fullName>
    </submittedName>
</protein>
<feature type="compositionally biased region" description="Low complexity" evidence="2">
    <location>
        <begin position="117"/>
        <end position="134"/>
    </location>
</feature>
<gene>
    <name evidence="4" type="ORF">IV203_018478</name>
</gene>
<organism evidence="4 5">
    <name type="scientific">Nitzschia inconspicua</name>
    <dbReference type="NCBI Taxonomy" id="303405"/>
    <lineage>
        <taxon>Eukaryota</taxon>
        <taxon>Sar</taxon>
        <taxon>Stramenopiles</taxon>
        <taxon>Ochrophyta</taxon>
        <taxon>Bacillariophyta</taxon>
        <taxon>Bacillariophyceae</taxon>
        <taxon>Bacillariophycidae</taxon>
        <taxon>Bacillariales</taxon>
        <taxon>Bacillariaceae</taxon>
        <taxon>Nitzschia</taxon>
    </lineage>
</organism>
<dbReference type="CDD" id="cd06257">
    <property type="entry name" value="DnaJ"/>
    <property type="match status" value="1"/>
</dbReference>
<reference evidence="4" key="1">
    <citation type="journal article" date="2021" name="Sci. Rep.">
        <title>Diploid genomic architecture of Nitzschia inconspicua, an elite biomass production diatom.</title>
        <authorList>
            <person name="Oliver A."/>
            <person name="Podell S."/>
            <person name="Pinowska A."/>
            <person name="Traller J.C."/>
            <person name="Smith S.R."/>
            <person name="McClure R."/>
            <person name="Beliaev A."/>
            <person name="Bohutskyi P."/>
            <person name="Hill E.A."/>
            <person name="Rabines A."/>
            <person name="Zheng H."/>
            <person name="Allen L.Z."/>
            <person name="Kuo A."/>
            <person name="Grigoriev I.V."/>
            <person name="Allen A.E."/>
            <person name="Hazlebeck D."/>
            <person name="Allen E.E."/>
        </authorList>
    </citation>
    <scope>NUCLEOTIDE SEQUENCE</scope>
    <source>
        <strain evidence="4">Hildebrandi</strain>
    </source>
</reference>
<dbReference type="OrthoDB" id="10250354at2759"/>
<feature type="compositionally biased region" description="Low complexity" evidence="2">
    <location>
        <begin position="414"/>
        <end position="435"/>
    </location>
</feature>
<sequence length="523" mass="56207">MNTDALNCFGDSRANLTPFLRTKSRTQLASSSSTDTEIAAFDDTSTDPFVILGLDAPTADAKVIKRAYKRRALKFHPDVVTTQESTAAEKKAASDRFAKINWAYQTLSGKREANDKTYGGTTATTGTSTSSTGGWSPPHRRSGGYTTSSDSSWPGSTDWRDFMPKYEDDKEYDAGGDSFGKIFSDLFAGAAYGAAGVAGSSAGLLMDFIEFLEGNVDGYGADSGGFGSRGSDDYDAELQVLLRTGSLDDVANEMDDTNLVVEQLQSKARSIDDEILTVNAEAKMESRYMEKIELEERVAELKARKGVIDGYLKKSRKRLLSLQTRYKELISYGGANDSYAGGGRRSSSSSSSTSGGSSTTSERTGTTSSSPYDSSTRFTNDTGDQNDSWKTEGFGSSTSPRGSRGSARRRARRSSSTTDAGTTQSSSSSTGTATPSSPPSPPRSESPYSSSSSPSYVRESVRPTSNPSTSTVNNSTSISSDSSVPPHRRTSSTYTSSAEENRRRMREIKVDEEFEKLKKDLGL</sequence>
<evidence type="ECO:0000256" key="2">
    <source>
        <dbReference type="SAM" id="MobiDB-lite"/>
    </source>
</evidence>
<dbReference type="InterPro" id="IPR001623">
    <property type="entry name" value="DnaJ_domain"/>
</dbReference>
<feature type="compositionally biased region" description="Low complexity" evidence="2">
    <location>
        <begin position="345"/>
        <end position="370"/>
    </location>
</feature>
<feature type="compositionally biased region" description="Polar residues" evidence="2">
    <location>
        <begin position="371"/>
        <end position="388"/>
    </location>
</feature>
<dbReference type="AlphaFoldDB" id="A0A9K3M1Q8"/>
<evidence type="ECO:0000313" key="5">
    <source>
        <dbReference type="Proteomes" id="UP000693970"/>
    </source>
</evidence>
<dbReference type="SMART" id="SM00271">
    <property type="entry name" value="DnaJ"/>
    <property type="match status" value="1"/>
</dbReference>
<dbReference type="PANTHER" id="PTHR43096">
    <property type="entry name" value="DNAJ HOMOLOG 1, MITOCHONDRIAL-RELATED"/>
    <property type="match status" value="1"/>
</dbReference>
<feature type="coiled-coil region" evidence="1">
    <location>
        <begin position="247"/>
        <end position="304"/>
    </location>
</feature>
<evidence type="ECO:0000256" key="1">
    <source>
        <dbReference type="SAM" id="Coils"/>
    </source>
</evidence>
<dbReference type="EMBL" id="JAGRRH010000003">
    <property type="protein sequence ID" value="KAG7372335.1"/>
    <property type="molecule type" value="Genomic_DNA"/>
</dbReference>
<comment type="caution">
    <text evidence="4">The sequence shown here is derived from an EMBL/GenBank/DDBJ whole genome shotgun (WGS) entry which is preliminary data.</text>
</comment>
<reference evidence="4" key="2">
    <citation type="submission" date="2021-04" db="EMBL/GenBank/DDBJ databases">
        <authorList>
            <person name="Podell S."/>
        </authorList>
    </citation>
    <scope>NUCLEOTIDE SEQUENCE</scope>
    <source>
        <strain evidence="4">Hildebrandi</strain>
    </source>
</reference>
<dbReference type="GO" id="GO:0051082">
    <property type="term" value="F:unfolded protein binding"/>
    <property type="evidence" value="ECO:0007669"/>
    <property type="project" value="TreeGrafter"/>
</dbReference>